<dbReference type="AlphaFoldDB" id="T1FIV8"/>
<dbReference type="InParanoid" id="T1FIV8"/>
<feature type="transmembrane region" description="Helical" evidence="5">
    <location>
        <begin position="31"/>
        <end position="52"/>
    </location>
</feature>
<protein>
    <recommendedName>
        <fullName evidence="6">Major facilitator superfamily (MFS) profile domain-containing protein</fullName>
    </recommendedName>
</protein>
<dbReference type="FunFam" id="1.20.1250.20:FF:000286">
    <property type="entry name" value="MFS efflux transporter"/>
    <property type="match status" value="1"/>
</dbReference>
<keyword evidence="2 5" id="KW-0812">Transmembrane</keyword>
<name>T1FIV8_HELRO</name>
<dbReference type="InterPro" id="IPR036259">
    <property type="entry name" value="MFS_trans_sf"/>
</dbReference>
<evidence type="ECO:0000256" key="1">
    <source>
        <dbReference type="ARBA" id="ARBA00004141"/>
    </source>
</evidence>
<accession>T1FIV8</accession>
<dbReference type="RefSeq" id="XP_009031833.1">
    <property type="nucleotide sequence ID" value="XM_009033585.1"/>
</dbReference>
<dbReference type="OMA" id="CEISSRY"/>
<feature type="transmembrane region" description="Helical" evidence="5">
    <location>
        <begin position="221"/>
        <end position="244"/>
    </location>
</feature>
<dbReference type="HOGENOM" id="CLU_028923_2_2_1"/>
<dbReference type="OrthoDB" id="9626824at2759"/>
<evidence type="ECO:0000256" key="2">
    <source>
        <dbReference type="ARBA" id="ARBA00022692"/>
    </source>
</evidence>
<dbReference type="EMBL" id="AMQM01008434">
    <property type="status" value="NOT_ANNOTATED_CDS"/>
    <property type="molecule type" value="Genomic_DNA"/>
</dbReference>
<feature type="transmembrane region" description="Helical" evidence="5">
    <location>
        <begin position="331"/>
        <end position="350"/>
    </location>
</feature>
<dbReference type="PANTHER" id="PTHR23121">
    <property type="entry name" value="SODIUM-DEPENDENT GLUCOSE TRANSPORTER 1"/>
    <property type="match status" value="1"/>
</dbReference>
<feature type="transmembrane region" description="Helical" evidence="5">
    <location>
        <begin position="64"/>
        <end position="85"/>
    </location>
</feature>
<dbReference type="PANTHER" id="PTHR23121:SF9">
    <property type="entry name" value="SODIUM-DEPENDENT GLUCOSE TRANSPORTER 1"/>
    <property type="match status" value="1"/>
</dbReference>
<dbReference type="Gene3D" id="1.20.1250.20">
    <property type="entry name" value="MFS general substrate transporter like domains"/>
    <property type="match status" value="2"/>
</dbReference>
<sequence>MESKKCVEEKGKHGIKNCICPQVLWLKSFSLYWIFIVMGIANTILGTSLVHLEKLMNVGEQTMSTVITFFALGYLIGSILCASMYDRLKPEFLFFAFNSVACVATIGAGLISSFPFFVTFVVIKGIGFGFNDSAGQSYGLRIWNKHQCRNSLIQAIHLCWSFGGIVGPFIIKPFLCEVNHSYENFNKTLNESEIVFEQDKILGNISTTCLDVIELATVRKAFIVVGLIVLSANIPFLIILLFNISKHKKLSLVRQKKNDVVIEDVTEEKIFLGKPDVQTNRIEQILHLKLILLTFVFVFGLLCYYIEGVTIAFITAFALKHLHWSVYQSSLILSIYFGAHFACRLLGVVVSAFLKPITILSITMTVATTAFLLMLAVNALPSILWVVVMLAGFGTGIIYPTNIIWVSENLLVTGKVSSVIVCGGSVGWITGPLIVGMLTSHYGQMCLVYFLVGSSSLFLILFILEALFIKVFGKKRHTSIIQNNILN</sequence>
<keyword evidence="4 5" id="KW-0472">Membrane</keyword>
<feature type="transmembrane region" description="Helical" evidence="5">
    <location>
        <begin position="97"/>
        <end position="130"/>
    </location>
</feature>
<evidence type="ECO:0000256" key="3">
    <source>
        <dbReference type="ARBA" id="ARBA00022989"/>
    </source>
</evidence>
<dbReference type="SUPFAM" id="SSF103473">
    <property type="entry name" value="MFS general substrate transporter"/>
    <property type="match status" value="1"/>
</dbReference>
<evidence type="ECO:0000256" key="4">
    <source>
        <dbReference type="ARBA" id="ARBA00023136"/>
    </source>
</evidence>
<dbReference type="GO" id="GO:0016020">
    <property type="term" value="C:membrane"/>
    <property type="evidence" value="ECO:0007669"/>
    <property type="project" value="UniProtKB-SubCell"/>
</dbReference>
<gene>
    <name evidence="8" type="primary">20208757</name>
    <name evidence="7" type="ORF">HELRODRAFT_182860</name>
</gene>
<dbReference type="Pfam" id="PF07690">
    <property type="entry name" value="MFS_1"/>
    <property type="match status" value="1"/>
</dbReference>
<evidence type="ECO:0000313" key="9">
    <source>
        <dbReference type="Proteomes" id="UP000015101"/>
    </source>
</evidence>
<dbReference type="FunFam" id="1.20.1250.20:FF:001143">
    <property type="entry name" value="Uncharacterized protein"/>
    <property type="match status" value="1"/>
</dbReference>
<dbReference type="Proteomes" id="UP000015101">
    <property type="component" value="Unassembled WGS sequence"/>
</dbReference>
<dbReference type="InterPro" id="IPR020846">
    <property type="entry name" value="MFS_dom"/>
</dbReference>
<reference evidence="9" key="1">
    <citation type="submission" date="2012-12" db="EMBL/GenBank/DDBJ databases">
        <authorList>
            <person name="Hellsten U."/>
            <person name="Grimwood J."/>
            <person name="Chapman J.A."/>
            <person name="Shapiro H."/>
            <person name="Aerts A."/>
            <person name="Otillar R.P."/>
            <person name="Terry A.Y."/>
            <person name="Boore J.L."/>
            <person name="Simakov O."/>
            <person name="Marletaz F."/>
            <person name="Cho S.-J."/>
            <person name="Edsinger-Gonzales E."/>
            <person name="Havlak P."/>
            <person name="Kuo D.-H."/>
            <person name="Larsson T."/>
            <person name="Lv J."/>
            <person name="Arendt D."/>
            <person name="Savage R."/>
            <person name="Osoegawa K."/>
            <person name="de Jong P."/>
            <person name="Lindberg D.R."/>
            <person name="Seaver E.C."/>
            <person name="Weisblat D.A."/>
            <person name="Putnam N.H."/>
            <person name="Grigoriev I.V."/>
            <person name="Rokhsar D.S."/>
        </authorList>
    </citation>
    <scope>NUCLEOTIDE SEQUENCE</scope>
</reference>
<reference evidence="7 9" key="2">
    <citation type="journal article" date="2013" name="Nature">
        <title>Insights into bilaterian evolution from three spiralian genomes.</title>
        <authorList>
            <person name="Simakov O."/>
            <person name="Marletaz F."/>
            <person name="Cho S.J."/>
            <person name="Edsinger-Gonzales E."/>
            <person name="Havlak P."/>
            <person name="Hellsten U."/>
            <person name="Kuo D.H."/>
            <person name="Larsson T."/>
            <person name="Lv J."/>
            <person name="Arendt D."/>
            <person name="Savage R."/>
            <person name="Osoegawa K."/>
            <person name="de Jong P."/>
            <person name="Grimwood J."/>
            <person name="Chapman J.A."/>
            <person name="Shapiro H."/>
            <person name="Aerts A."/>
            <person name="Otillar R.P."/>
            <person name="Terry A.Y."/>
            <person name="Boore J.L."/>
            <person name="Grigoriev I.V."/>
            <person name="Lindberg D.R."/>
            <person name="Seaver E.C."/>
            <person name="Weisblat D.A."/>
            <person name="Putnam N.H."/>
            <person name="Rokhsar D.S."/>
        </authorList>
    </citation>
    <scope>NUCLEOTIDE SEQUENCE</scope>
</reference>
<dbReference type="EnsemblMetazoa" id="HelroT182860">
    <property type="protein sequence ID" value="HelroP182860"/>
    <property type="gene ID" value="HelroG182860"/>
</dbReference>
<evidence type="ECO:0000259" key="6">
    <source>
        <dbReference type="PROSITE" id="PS50850"/>
    </source>
</evidence>
<keyword evidence="3 5" id="KW-1133">Transmembrane helix</keyword>
<keyword evidence="9" id="KW-1185">Reference proteome</keyword>
<evidence type="ECO:0000313" key="8">
    <source>
        <dbReference type="EnsemblMetazoa" id="HelroP182860"/>
    </source>
</evidence>
<dbReference type="EMBL" id="KB097778">
    <property type="protein sequence ID" value="ESN90068.1"/>
    <property type="molecule type" value="Genomic_DNA"/>
</dbReference>
<dbReference type="InterPro" id="IPR011701">
    <property type="entry name" value="MFS"/>
</dbReference>
<feature type="transmembrane region" description="Helical" evidence="5">
    <location>
        <begin position="357"/>
        <end position="377"/>
    </location>
</feature>
<evidence type="ECO:0000256" key="5">
    <source>
        <dbReference type="SAM" id="Phobius"/>
    </source>
</evidence>
<feature type="domain" description="Major facilitator superfamily (MFS) profile" evidence="6">
    <location>
        <begin position="27"/>
        <end position="471"/>
    </location>
</feature>
<comment type="subcellular location">
    <subcellularLocation>
        <location evidence="1">Membrane</location>
        <topology evidence="1">Multi-pass membrane protein</topology>
    </subcellularLocation>
</comment>
<proteinExistence type="predicted"/>
<dbReference type="GO" id="GO:0022857">
    <property type="term" value="F:transmembrane transporter activity"/>
    <property type="evidence" value="ECO:0007669"/>
    <property type="project" value="InterPro"/>
</dbReference>
<feature type="transmembrane region" description="Helical" evidence="5">
    <location>
        <begin position="290"/>
        <end position="319"/>
    </location>
</feature>
<dbReference type="PROSITE" id="PS50850">
    <property type="entry name" value="MFS"/>
    <property type="match status" value="1"/>
</dbReference>
<reference evidence="8" key="3">
    <citation type="submission" date="2015-06" db="UniProtKB">
        <authorList>
            <consortium name="EnsemblMetazoa"/>
        </authorList>
    </citation>
    <scope>IDENTIFICATION</scope>
</reference>
<dbReference type="KEGG" id="hro:HELRODRAFT_182860"/>
<feature type="transmembrane region" description="Helical" evidence="5">
    <location>
        <begin position="383"/>
        <end position="404"/>
    </location>
</feature>
<dbReference type="GeneID" id="20208757"/>
<feature type="transmembrane region" description="Helical" evidence="5">
    <location>
        <begin position="151"/>
        <end position="171"/>
    </location>
</feature>
<feature type="transmembrane region" description="Helical" evidence="5">
    <location>
        <begin position="416"/>
        <end position="435"/>
    </location>
</feature>
<dbReference type="CTD" id="20208757"/>
<organism evidence="8 9">
    <name type="scientific">Helobdella robusta</name>
    <name type="common">Californian leech</name>
    <dbReference type="NCBI Taxonomy" id="6412"/>
    <lineage>
        <taxon>Eukaryota</taxon>
        <taxon>Metazoa</taxon>
        <taxon>Spiralia</taxon>
        <taxon>Lophotrochozoa</taxon>
        <taxon>Annelida</taxon>
        <taxon>Clitellata</taxon>
        <taxon>Hirudinea</taxon>
        <taxon>Rhynchobdellida</taxon>
        <taxon>Glossiphoniidae</taxon>
        <taxon>Helobdella</taxon>
    </lineage>
</organism>
<feature type="transmembrane region" description="Helical" evidence="5">
    <location>
        <begin position="447"/>
        <end position="469"/>
    </location>
</feature>
<evidence type="ECO:0000313" key="7">
    <source>
        <dbReference type="EMBL" id="ESN90068.1"/>
    </source>
</evidence>
<dbReference type="STRING" id="6412.T1FIV8"/>